<dbReference type="FunFam" id="3.30.1380.20:FF:000001">
    <property type="entry name" value="Trafficking protein particle complex subunit BET3"/>
    <property type="match status" value="1"/>
</dbReference>
<dbReference type="GO" id="GO:0005794">
    <property type="term" value="C:Golgi apparatus"/>
    <property type="evidence" value="ECO:0007669"/>
    <property type="project" value="UniProtKB-SubCell"/>
</dbReference>
<evidence type="ECO:0000256" key="17">
    <source>
        <dbReference type="ARBA" id="ARBA00023242"/>
    </source>
</evidence>
<dbReference type="GO" id="GO:0016435">
    <property type="term" value="F:rRNA (guanine) methyltransferase activity"/>
    <property type="evidence" value="ECO:0007669"/>
    <property type="project" value="InterPro"/>
</dbReference>
<dbReference type="InterPro" id="IPR029063">
    <property type="entry name" value="SAM-dependent_MTases_sf"/>
</dbReference>
<keyword evidence="13" id="KW-0256">Endoplasmic reticulum</keyword>
<evidence type="ECO:0000256" key="8">
    <source>
        <dbReference type="ARBA" id="ARBA00022448"/>
    </source>
</evidence>
<keyword evidence="10" id="KW-0489">Methyltransferase</keyword>
<evidence type="ECO:0000256" key="11">
    <source>
        <dbReference type="ARBA" id="ARBA00022679"/>
    </source>
</evidence>
<keyword evidence="9" id="KW-0963">Cytoplasm</keyword>
<keyword evidence="17" id="KW-0539">Nucleus</keyword>
<protein>
    <recommendedName>
        <fullName evidence="19">Small ribosomal subunit protein uS13m</fullName>
    </recommendedName>
</protein>
<evidence type="ECO:0000256" key="1">
    <source>
        <dbReference type="ARBA" id="ARBA00004123"/>
    </source>
</evidence>
<dbReference type="GO" id="GO:0030008">
    <property type="term" value="C:TRAPP complex"/>
    <property type="evidence" value="ECO:0007669"/>
    <property type="project" value="InterPro"/>
</dbReference>
<dbReference type="InterPro" id="IPR007194">
    <property type="entry name" value="TRAPP_component"/>
</dbReference>
<keyword evidence="11" id="KW-0808">Transferase</keyword>
<evidence type="ECO:0000256" key="5">
    <source>
        <dbReference type="ARBA" id="ARBA00005547"/>
    </source>
</evidence>
<dbReference type="CDD" id="cd02440">
    <property type="entry name" value="AdoMet_MTases"/>
    <property type="match status" value="1"/>
</dbReference>
<dbReference type="Proteomes" id="UP000283269">
    <property type="component" value="Unassembled WGS sequence"/>
</dbReference>
<feature type="domain" description="Methyltransferase type 11" evidence="21">
    <location>
        <begin position="439"/>
        <end position="511"/>
    </location>
</feature>
<comment type="similarity">
    <text evidence="5">Belongs to the class I-like SAM-binding methyltransferase superfamily. BUD23/WBSCR22 family.</text>
</comment>
<comment type="caution">
    <text evidence="23">The sequence shown here is derived from an EMBL/GenBank/DDBJ whole genome shotgun (WGS) entry which is preliminary data.</text>
</comment>
<dbReference type="GO" id="GO:0048193">
    <property type="term" value="P:Golgi vesicle transport"/>
    <property type="evidence" value="ECO:0007669"/>
    <property type="project" value="InterPro"/>
</dbReference>
<proteinExistence type="inferred from homology"/>
<dbReference type="Pfam" id="PF08241">
    <property type="entry name" value="Methyltransf_11"/>
    <property type="match status" value="1"/>
</dbReference>
<comment type="similarity">
    <text evidence="7">Belongs to the universal ribosomal protein uS13 family.</text>
</comment>
<dbReference type="InterPro" id="IPR024096">
    <property type="entry name" value="NO_sig/Golgi_transp_ligand-bd"/>
</dbReference>
<evidence type="ECO:0000256" key="13">
    <source>
        <dbReference type="ARBA" id="ARBA00022824"/>
    </source>
</evidence>
<evidence type="ECO:0000256" key="6">
    <source>
        <dbReference type="ARBA" id="ARBA00006218"/>
    </source>
</evidence>
<keyword evidence="16" id="KW-0333">Golgi apparatus</keyword>
<evidence type="ECO:0000256" key="18">
    <source>
        <dbReference type="ARBA" id="ARBA00023274"/>
    </source>
</evidence>
<accession>A0A409XEI6</accession>
<evidence type="ECO:0000256" key="16">
    <source>
        <dbReference type="ARBA" id="ARBA00023034"/>
    </source>
</evidence>
<gene>
    <name evidence="23" type="ORF">CVT25_006523</name>
</gene>
<dbReference type="CDD" id="cd14942">
    <property type="entry name" value="TRAPPC3_bet3"/>
    <property type="match status" value="1"/>
</dbReference>
<evidence type="ECO:0000256" key="12">
    <source>
        <dbReference type="ARBA" id="ARBA00022691"/>
    </source>
</evidence>
<dbReference type="GO" id="GO:0003735">
    <property type="term" value="F:structural constituent of ribosome"/>
    <property type="evidence" value="ECO:0007669"/>
    <property type="project" value="InterPro"/>
</dbReference>
<dbReference type="FunFam" id="1.10.8.50:FF:000001">
    <property type="entry name" value="30S ribosomal protein S13"/>
    <property type="match status" value="1"/>
</dbReference>
<keyword evidence="18" id="KW-0687">Ribonucleoprotein</keyword>
<evidence type="ECO:0000256" key="20">
    <source>
        <dbReference type="SAM" id="MobiDB-lite"/>
    </source>
</evidence>
<sequence>MVHILGINLPDNQLARFALTSIYGIGHHTAHRVCARLQVHDKCKVRDLSPFQVTSLASFLSSPATAPPLPRYPLARPDYTPPPASVPTQELQAKFMAIHKAKNVKNTDPLKNLRIESELRREIRENIAHQRMIGSYDLMATKQYKNIGEELWKGRSEKINAELFALTYGALVVQLIQDYEDYEEVNKQLEKMGYNIGTRLIEDFLAKSNMGRCSDFKEVGEVVAKVGFKSFLNISPTVTHSTSQPPSSPSRPTSNASISQATAGSYFTLTFDENPLAEFVELPEEVLEGGLWYSNVLCGVLRGALEMVQLQVQAEFVSDVLRGDESTEIRVKLVKYLEEEINYYFSIHISHYYHRLKQKVLYTSPNPPCQDQSSKRLQKLYEEILSASRDPCSFPTKYYGDVEAKKYTQNTRNQQIQADMTYRALELLSMPPDQSAYLLDIGCGSGLSGEILDEEGYIWAGVDVAPSMLEVALEREVEGDLFLQDIGQGFGFRPGSFDGAISISVIQWLLNAETSHPTSSPPHRLHRFFTTLHSAMRNPSRAVLQFYPSSDDQIQLITAIAQKAGFGGGVVVDYPNSKKAKKIFLCLFVGGGGGQQVPQGLEGEEEEDGKVRFERRRDRERAKTKGGKRKAVKDRDWILKKKELYRRRGKEGVPNDSKFTGRKRKTFF</sequence>
<evidence type="ECO:0000256" key="15">
    <source>
        <dbReference type="ARBA" id="ARBA00022980"/>
    </source>
</evidence>
<organism evidence="23 24">
    <name type="scientific">Psilocybe cyanescens</name>
    <dbReference type="NCBI Taxonomy" id="93625"/>
    <lineage>
        <taxon>Eukaryota</taxon>
        <taxon>Fungi</taxon>
        <taxon>Dikarya</taxon>
        <taxon>Basidiomycota</taxon>
        <taxon>Agaricomycotina</taxon>
        <taxon>Agaricomycetes</taxon>
        <taxon>Agaricomycetidae</taxon>
        <taxon>Agaricales</taxon>
        <taxon>Agaricineae</taxon>
        <taxon>Strophariaceae</taxon>
        <taxon>Psilocybe</taxon>
    </lineage>
</organism>
<evidence type="ECO:0000259" key="22">
    <source>
        <dbReference type="Pfam" id="PF12589"/>
    </source>
</evidence>
<keyword evidence="15" id="KW-0689">Ribosomal protein</keyword>
<keyword evidence="8" id="KW-0813">Transport</keyword>
<evidence type="ECO:0000256" key="19">
    <source>
        <dbReference type="ARBA" id="ARBA00040757"/>
    </source>
</evidence>
<dbReference type="Pfam" id="PF00416">
    <property type="entry name" value="Ribosomal_S13"/>
    <property type="match status" value="1"/>
</dbReference>
<dbReference type="InterPro" id="IPR016721">
    <property type="entry name" value="Bet3"/>
</dbReference>
<dbReference type="PANTHER" id="PTHR12734:SF0">
    <property type="entry name" value="18S RRNA (GUANINE-N(7))-METHYLTRANSFERASE-RELATED"/>
    <property type="match status" value="1"/>
</dbReference>
<dbReference type="Pfam" id="PF12589">
    <property type="entry name" value="WBS_methylT"/>
    <property type="match status" value="1"/>
</dbReference>
<dbReference type="GO" id="GO:0005730">
    <property type="term" value="C:nucleolus"/>
    <property type="evidence" value="ECO:0007669"/>
    <property type="project" value="TreeGrafter"/>
</dbReference>
<evidence type="ECO:0000313" key="24">
    <source>
        <dbReference type="Proteomes" id="UP000283269"/>
    </source>
</evidence>
<dbReference type="Gene3D" id="3.30.1380.20">
    <property type="entry name" value="Trafficking protein particle complex subunit 3"/>
    <property type="match status" value="1"/>
</dbReference>
<evidence type="ECO:0000259" key="21">
    <source>
        <dbReference type="Pfam" id="PF08241"/>
    </source>
</evidence>
<keyword evidence="24" id="KW-1185">Reference proteome</keyword>
<dbReference type="Gene3D" id="3.40.50.150">
    <property type="entry name" value="Vaccinia Virus protein VP39"/>
    <property type="match status" value="1"/>
</dbReference>
<evidence type="ECO:0000256" key="2">
    <source>
        <dbReference type="ARBA" id="ARBA00004222"/>
    </source>
</evidence>
<dbReference type="InterPro" id="IPR022238">
    <property type="entry name" value="Bud23_C"/>
</dbReference>
<dbReference type="InParanoid" id="A0A409XEI6"/>
<dbReference type="GO" id="GO:0070476">
    <property type="term" value="P:rRNA (guanine-N7)-methylation"/>
    <property type="evidence" value="ECO:0007669"/>
    <property type="project" value="InterPro"/>
</dbReference>
<dbReference type="GO" id="GO:0006412">
    <property type="term" value="P:translation"/>
    <property type="evidence" value="ECO:0007669"/>
    <property type="project" value="InterPro"/>
</dbReference>
<dbReference type="InterPro" id="IPR013216">
    <property type="entry name" value="Methyltransf_11"/>
</dbReference>
<evidence type="ECO:0000256" key="3">
    <source>
        <dbReference type="ARBA" id="ARBA00004240"/>
    </source>
</evidence>
<feature type="region of interest" description="Disordered" evidence="20">
    <location>
        <begin position="595"/>
        <end position="630"/>
    </location>
</feature>
<evidence type="ECO:0000256" key="9">
    <source>
        <dbReference type="ARBA" id="ARBA00022490"/>
    </source>
</evidence>
<dbReference type="InterPro" id="IPR039769">
    <property type="entry name" value="Bud23-like"/>
</dbReference>
<dbReference type="GO" id="GO:0005783">
    <property type="term" value="C:endoplasmic reticulum"/>
    <property type="evidence" value="ECO:0007669"/>
    <property type="project" value="UniProtKB-SubCell"/>
</dbReference>
<evidence type="ECO:0000256" key="7">
    <source>
        <dbReference type="ARBA" id="ARBA00008080"/>
    </source>
</evidence>
<evidence type="ECO:0000256" key="14">
    <source>
        <dbReference type="ARBA" id="ARBA00022892"/>
    </source>
</evidence>
<dbReference type="GO" id="GO:0005840">
    <property type="term" value="C:ribosome"/>
    <property type="evidence" value="ECO:0007669"/>
    <property type="project" value="UniProtKB-KW"/>
</dbReference>
<dbReference type="Gene3D" id="1.10.8.50">
    <property type="match status" value="1"/>
</dbReference>
<feature type="region of interest" description="Disordered" evidence="20">
    <location>
        <begin position="648"/>
        <end position="668"/>
    </location>
</feature>
<dbReference type="SUPFAM" id="SSF46946">
    <property type="entry name" value="S13-like H2TH domain"/>
    <property type="match status" value="1"/>
</dbReference>
<dbReference type="PROSITE" id="PS50159">
    <property type="entry name" value="RIBOSOMAL_S13_2"/>
    <property type="match status" value="1"/>
</dbReference>
<dbReference type="GO" id="GO:0003723">
    <property type="term" value="F:RNA binding"/>
    <property type="evidence" value="ECO:0007669"/>
    <property type="project" value="InterPro"/>
</dbReference>
<dbReference type="InterPro" id="IPR010979">
    <property type="entry name" value="Ribosomal_uS13-like_H2TH"/>
</dbReference>
<keyword evidence="12" id="KW-0949">S-adenosyl-L-methionine</keyword>
<dbReference type="Pfam" id="PF04051">
    <property type="entry name" value="TRAPP"/>
    <property type="match status" value="1"/>
</dbReference>
<comment type="similarity">
    <text evidence="6">Belongs to the TRAPP small subunits family. BET3 subfamily.</text>
</comment>
<dbReference type="STRING" id="93625.A0A409XEI6"/>
<feature type="region of interest" description="Disordered" evidence="20">
    <location>
        <begin position="238"/>
        <end position="257"/>
    </location>
</feature>
<dbReference type="SUPFAM" id="SSF111126">
    <property type="entry name" value="Ligand-binding domain in the NO signalling and Golgi transport"/>
    <property type="match status" value="1"/>
</dbReference>
<feature type="domain" description="18S rRNA (guanine(1575)-N(7))-methyltransferase Bud23 C-terminal" evidence="22">
    <location>
        <begin position="587"/>
        <end position="666"/>
    </location>
</feature>
<evidence type="ECO:0000256" key="4">
    <source>
        <dbReference type="ARBA" id="ARBA00004496"/>
    </source>
</evidence>
<evidence type="ECO:0000313" key="23">
    <source>
        <dbReference type="EMBL" id="PPQ89151.1"/>
    </source>
</evidence>
<dbReference type="GO" id="GO:1990904">
    <property type="term" value="C:ribonucleoprotein complex"/>
    <property type="evidence" value="ECO:0007669"/>
    <property type="project" value="UniProtKB-KW"/>
</dbReference>
<dbReference type="PANTHER" id="PTHR12734">
    <property type="entry name" value="METHYLTRANSFERASE-RELATED"/>
    <property type="match status" value="1"/>
</dbReference>
<dbReference type="EMBL" id="NHYD01001946">
    <property type="protein sequence ID" value="PPQ89151.1"/>
    <property type="molecule type" value="Genomic_DNA"/>
</dbReference>
<comment type="subcellular location">
    <subcellularLocation>
        <location evidence="4">Cytoplasm</location>
    </subcellularLocation>
    <subcellularLocation>
        <location evidence="3">Endoplasmic reticulum</location>
    </subcellularLocation>
    <subcellularLocation>
        <location evidence="2">Golgi apparatus</location>
        <location evidence="2">cis-Golgi network</location>
    </subcellularLocation>
    <subcellularLocation>
        <location evidence="1">Nucleus</location>
    </subcellularLocation>
</comment>
<dbReference type="FunFam" id="3.40.50.150:FF:000017">
    <property type="entry name" value="probable 18S rRNA (Guanine-N(7))-methyltransferase"/>
    <property type="match status" value="1"/>
</dbReference>
<reference evidence="23 24" key="1">
    <citation type="journal article" date="2018" name="Evol. Lett.">
        <title>Horizontal gene cluster transfer increased hallucinogenic mushroom diversity.</title>
        <authorList>
            <person name="Reynolds H.T."/>
            <person name="Vijayakumar V."/>
            <person name="Gluck-Thaler E."/>
            <person name="Korotkin H.B."/>
            <person name="Matheny P.B."/>
            <person name="Slot J.C."/>
        </authorList>
    </citation>
    <scope>NUCLEOTIDE SEQUENCE [LARGE SCALE GENOMIC DNA]</scope>
    <source>
        <strain evidence="23 24">2631</strain>
    </source>
</reference>
<dbReference type="OrthoDB" id="2877at2759"/>
<feature type="compositionally biased region" description="Basic and acidic residues" evidence="20">
    <location>
        <begin position="609"/>
        <end position="623"/>
    </location>
</feature>
<keyword evidence="14" id="KW-0931">ER-Golgi transport</keyword>
<dbReference type="InterPro" id="IPR001892">
    <property type="entry name" value="Ribosomal_uS13"/>
</dbReference>
<dbReference type="AlphaFoldDB" id="A0A409XEI6"/>
<name>A0A409XEI6_PSICY</name>
<dbReference type="GO" id="GO:0016236">
    <property type="term" value="P:macroautophagy"/>
    <property type="evidence" value="ECO:0007669"/>
    <property type="project" value="UniProtKB-ARBA"/>
</dbReference>
<dbReference type="SUPFAM" id="SSF53335">
    <property type="entry name" value="S-adenosyl-L-methionine-dependent methyltransferases"/>
    <property type="match status" value="1"/>
</dbReference>
<evidence type="ECO:0000256" key="10">
    <source>
        <dbReference type="ARBA" id="ARBA00022603"/>
    </source>
</evidence>